<protein>
    <submittedName>
        <fullName evidence="3">VP1</fullName>
    </submittedName>
</protein>
<sequence length="265" mass="28371">GEVGCGGPRQGVWGCGELTAQRNTPQNQALTLFNLFYNTIAERNRASTIINIDAITKRIAAIGEDVHPAAEAIAKFGPARGARVVYLRNQLYQIHGVTPDLTMETQAVGEPDTPTYTAAEGLPDDVRDDLHILRLRVTPAEGVRTAEINEASRRRLRHIIINPDGQVVPDSGAITIDSQIYLLVPVNLRGISSIIQFLVAYGSTMITDEYSVATLKVVATVPVLLNGVPSEGSARVEKHFANIAQSFGVSDGVARGAASGCRVTC</sequence>
<name>A0A183TTP1_SCHSO</name>
<dbReference type="EMBL" id="UYSU01049718">
    <property type="protein sequence ID" value="VDM06225.1"/>
    <property type="molecule type" value="Genomic_DNA"/>
</dbReference>
<keyword evidence="2" id="KW-1185">Reference proteome</keyword>
<evidence type="ECO:0000313" key="2">
    <source>
        <dbReference type="Proteomes" id="UP000275846"/>
    </source>
</evidence>
<evidence type="ECO:0000313" key="3">
    <source>
        <dbReference type="WBParaSite" id="SSLN_0002057601-mRNA-1"/>
    </source>
</evidence>
<dbReference type="WBParaSite" id="SSLN_0002057601-mRNA-1">
    <property type="protein sequence ID" value="SSLN_0002057601-mRNA-1"/>
    <property type="gene ID" value="SSLN_0002057601"/>
</dbReference>
<reference evidence="1 2" key="2">
    <citation type="submission" date="2018-11" db="EMBL/GenBank/DDBJ databases">
        <authorList>
            <consortium name="Pathogen Informatics"/>
        </authorList>
    </citation>
    <scope>NUCLEOTIDE SEQUENCE [LARGE SCALE GENOMIC DNA]</scope>
    <source>
        <strain evidence="1 2">NST_G2</strain>
    </source>
</reference>
<reference evidence="3" key="1">
    <citation type="submission" date="2016-06" db="UniProtKB">
        <authorList>
            <consortium name="WormBaseParasite"/>
        </authorList>
    </citation>
    <scope>IDENTIFICATION</scope>
</reference>
<organism evidence="3">
    <name type="scientific">Schistocephalus solidus</name>
    <name type="common">Tapeworm</name>
    <dbReference type="NCBI Taxonomy" id="70667"/>
    <lineage>
        <taxon>Eukaryota</taxon>
        <taxon>Metazoa</taxon>
        <taxon>Spiralia</taxon>
        <taxon>Lophotrochozoa</taxon>
        <taxon>Platyhelminthes</taxon>
        <taxon>Cestoda</taxon>
        <taxon>Eucestoda</taxon>
        <taxon>Diphyllobothriidea</taxon>
        <taxon>Diphyllobothriidae</taxon>
        <taxon>Schistocephalus</taxon>
    </lineage>
</organism>
<proteinExistence type="predicted"/>
<dbReference type="AlphaFoldDB" id="A0A183TTP1"/>
<accession>A0A183TTP1</accession>
<dbReference type="Proteomes" id="UP000275846">
    <property type="component" value="Unassembled WGS sequence"/>
</dbReference>
<gene>
    <name evidence="1" type="ORF">SSLN_LOCUS19839</name>
</gene>
<evidence type="ECO:0000313" key="1">
    <source>
        <dbReference type="EMBL" id="VDM06225.1"/>
    </source>
</evidence>